<dbReference type="Pfam" id="PF00534">
    <property type="entry name" value="Glycos_transf_1"/>
    <property type="match status" value="1"/>
</dbReference>
<dbReference type="Proteomes" id="UP000043316">
    <property type="component" value="Unassembled WGS sequence"/>
</dbReference>
<dbReference type="EMBL" id="CWJI01000003">
    <property type="protein sequence ID" value="CRY54913.1"/>
    <property type="molecule type" value="Genomic_DNA"/>
</dbReference>
<feature type="domain" description="Glycosyl transferase family 1" evidence="2">
    <location>
        <begin position="172"/>
        <end position="310"/>
    </location>
</feature>
<name>A0A0H5LUS8_YERIN</name>
<dbReference type="PANTHER" id="PTHR46401:SF2">
    <property type="entry name" value="GLYCOSYLTRANSFERASE WBBK-RELATED"/>
    <property type="match status" value="1"/>
</dbReference>
<protein>
    <submittedName>
        <fullName evidence="3">N-acetyl-alpha-D-glucosaminyl L-malate synthase BshA</fullName>
    </submittedName>
</protein>
<proteinExistence type="predicted"/>
<dbReference type="Gene3D" id="3.40.50.2000">
    <property type="entry name" value="Glycogen Phosphorylase B"/>
    <property type="match status" value="1"/>
</dbReference>
<dbReference type="GO" id="GO:0016757">
    <property type="term" value="F:glycosyltransferase activity"/>
    <property type="evidence" value="ECO:0007669"/>
    <property type="project" value="InterPro"/>
</dbReference>
<sequence length="338" mass="39539">MTILKLFTSSINDEINSYYIYVSSQVIDLLDKKVNIIYIETDTSSWLKRIKWDFYLFKRNLKNNKIKPDKILSLQNTSVNHDSRQIIYLQQALPFVDHKWGLLISGQFKLFLYCSVYRFFISAFIRNVDAIIVQTSWMREVVSKKLRFDKACIYVIRPEVKIHPIDTTTEIIKSERKILFYPTSAMKYKNYEMLAYVIKECSDEYELHITLEKGESKEFDRIVSELDIQLSVIYTGKISYERVVEYYQACDTLVFPSKIESFGLPLIEAAYFKKRIIAADLPYAREVLQGYDGAFFCNSEIWSDWVKAIKNDKLTSDNNLTLASSSPDGNLNVLFDLL</sequence>
<accession>A0A0H5LUS8</accession>
<dbReference type="AlphaFoldDB" id="A0A0H5LUS8"/>
<dbReference type="SUPFAM" id="SSF53756">
    <property type="entry name" value="UDP-Glycosyltransferase/glycogen phosphorylase"/>
    <property type="match status" value="1"/>
</dbReference>
<dbReference type="PANTHER" id="PTHR46401">
    <property type="entry name" value="GLYCOSYLTRANSFERASE WBBK-RELATED"/>
    <property type="match status" value="1"/>
</dbReference>
<keyword evidence="1" id="KW-0808">Transferase</keyword>
<organism evidence="3 4">
    <name type="scientific">Yersinia intermedia</name>
    <dbReference type="NCBI Taxonomy" id="631"/>
    <lineage>
        <taxon>Bacteria</taxon>
        <taxon>Pseudomonadati</taxon>
        <taxon>Pseudomonadota</taxon>
        <taxon>Gammaproteobacteria</taxon>
        <taxon>Enterobacterales</taxon>
        <taxon>Yersiniaceae</taxon>
        <taxon>Yersinia</taxon>
    </lineage>
</organism>
<evidence type="ECO:0000313" key="3">
    <source>
        <dbReference type="EMBL" id="CRY54913.1"/>
    </source>
</evidence>
<dbReference type="GO" id="GO:0009103">
    <property type="term" value="P:lipopolysaccharide biosynthetic process"/>
    <property type="evidence" value="ECO:0007669"/>
    <property type="project" value="TreeGrafter"/>
</dbReference>
<reference evidence="4" key="1">
    <citation type="submission" date="2015-03" db="EMBL/GenBank/DDBJ databases">
        <authorList>
            <consortium name="Pathogen Informatics"/>
        </authorList>
    </citation>
    <scope>NUCLEOTIDE SEQUENCE [LARGE SCALE GENOMIC DNA]</scope>
    <source>
        <strain evidence="4">R148</strain>
    </source>
</reference>
<dbReference type="InterPro" id="IPR001296">
    <property type="entry name" value="Glyco_trans_1"/>
</dbReference>
<gene>
    <name evidence="3" type="ORF">ERS008476_01883</name>
</gene>
<evidence type="ECO:0000313" key="4">
    <source>
        <dbReference type="Proteomes" id="UP000043316"/>
    </source>
</evidence>
<evidence type="ECO:0000256" key="1">
    <source>
        <dbReference type="ARBA" id="ARBA00022679"/>
    </source>
</evidence>
<evidence type="ECO:0000259" key="2">
    <source>
        <dbReference type="Pfam" id="PF00534"/>
    </source>
</evidence>